<dbReference type="Proteomes" id="UP000281553">
    <property type="component" value="Unassembled WGS sequence"/>
</dbReference>
<proteinExistence type="predicted"/>
<reference evidence="2 3" key="1">
    <citation type="submission" date="2018-11" db="EMBL/GenBank/DDBJ databases">
        <authorList>
            <consortium name="Pathogen Informatics"/>
        </authorList>
    </citation>
    <scope>NUCLEOTIDE SEQUENCE [LARGE SCALE GENOMIC DNA]</scope>
</reference>
<protein>
    <submittedName>
        <fullName evidence="2">Uncharacterized protein</fullName>
    </submittedName>
</protein>
<name>A0A3P7LVJ7_DIBLA</name>
<dbReference type="EMBL" id="UYRU01058316">
    <property type="protein sequence ID" value="VDN14118.1"/>
    <property type="molecule type" value="Genomic_DNA"/>
</dbReference>
<gene>
    <name evidence="2" type="ORF">DILT_LOCUS9949</name>
</gene>
<evidence type="ECO:0000313" key="2">
    <source>
        <dbReference type="EMBL" id="VDN14118.1"/>
    </source>
</evidence>
<dbReference type="AlphaFoldDB" id="A0A3P7LVJ7"/>
<evidence type="ECO:0000313" key="3">
    <source>
        <dbReference type="Proteomes" id="UP000281553"/>
    </source>
</evidence>
<keyword evidence="3" id="KW-1185">Reference proteome</keyword>
<sequence length="128" mass="13646">MKVCPDPWPASEHPQLTAPTLVSLTALLAAADPTAGVKEASMEVPAVSDDSYNRLLSVRLPPSPQPSLTSSSSADETTSRVLSSSYAAIATSRNELTQTAEFPFLHAYHDSQSIFLLTSMLMTQNLPA</sequence>
<evidence type="ECO:0000256" key="1">
    <source>
        <dbReference type="SAM" id="MobiDB-lite"/>
    </source>
</evidence>
<organism evidence="2 3">
    <name type="scientific">Dibothriocephalus latus</name>
    <name type="common">Fish tapeworm</name>
    <name type="synonym">Diphyllobothrium latum</name>
    <dbReference type="NCBI Taxonomy" id="60516"/>
    <lineage>
        <taxon>Eukaryota</taxon>
        <taxon>Metazoa</taxon>
        <taxon>Spiralia</taxon>
        <taxon>Lophotrochozoa</taxon>
        <taxon>Platyhelminthes</taxon>
        <taxon>Cestoda</taxon>
        <taxon>Eucestoda</taxon>
        <taxon>Diphyllobothriidea</taxon>
        <taxon>Diphyllobothriidae</taxon>
        <taxon>Dibothriocephalus</taxon>
    </lineage>
</organism>
<feature type="region of interest" description="Disordered" evidence="1">
    <location>
        <begin position="56"/>
        <end position="79"/>
    </location>
</feature>
<accession>A0A3P7LVJ7</accession>